<dbReference type="RefSeq" id="WP_045098852.1">
    <property type="nucleotide sequence ID" value="NZ_CP020614.1"/>
</dbReference>
<accession>A0A098GD75</accession>
<dbReference type="EMBL" id="FMVN01000001">
    <property type="protein sequence ID" value="SCX78971.1"/>
    <property type="molecule type" value="Genomic_DNA"/>
</dbReference>
<dbReference type="KEGG" id="tmc:LMI_1128"/>
<dbReference type="Proteomes" id="UP000032414">
    <property type="component" value="Chromosome I"/>
</dbReference>
<dbReference type="HOGENOM" id="CLU_852411_0_0_6"/>
<proteinExistence type="predicted"/>
<gene>
    <name evidence="1" type="ORF">LMI_1128</name>
    <name evidence="2" type="ORF">SAMN02982997_00021</name>
</gene>
<reference evidence="3" key="1">
    <citation type="submission" date="2014-09" db="EMBL/GenBank/DDBJ databases">
        <authorList>
            <person name="Gomez-Valero L."/>
        </authorList>
    </citation>
    <scope>NUCLEOTIDE SEQUENCE [LARGE SCALE GENOMIC DNA]</scope>
    <source>
        <strain evidence="3">ATCC33218</strain>
    </source>
</reference>
<name>A0A098GD75_LEGMI</name>
<reference evidence="1" key="2">
    <citation type="submission" date="2014-09" db="EMBL/GenBank/DDBJ databases">
        <authorList>
            <person name="GOMEZ-VALERO Laura"/>
        </authorList>
    </citation>
    <scope>NUCLEOTIDE SEQUENCE</scope>
    <source>
        <strain evidence="1">ATCC33218</strain>
    </source>
</reference>
<organism evidence="1 3">
    <name type="scientific">Legionella micdadei</name>
    <name type="common">Tatlockia micdadei</name>
    <dbReference type="NCBI Taxonomy" id="451"/>
    <lineage>
        <taxon>Bacteria</taxon>
        <taxon>Pseudomonadati</taxon>
        <taxon>Pseudomonadota</taxon>
        <taxon>Gammaproteobacteria</taxon>
        <taxon>Legionellales</taxon>
        <taxon>Legionellaceae</taxon>
        <taxon>Legionella</taxon>
    </lineage>
</organism>
<dbReference type="OrthoDB" id="5651579at2"/>
<protein>
    <submittedName>
        <fullName evidence="1">Uncharacterized protein</fullName>
    </submittedName>
</protein>
<evidence type="ECO:0000313" key="1">
    <source>
        <dbReference type="EMBL" id="CEG60443.1"/>
    </source>
</evidence>
<evidence type="ECO:0000313" key="3">
    <source>
        <dbReference type="Proteomes" id="UP000032414"/>
    </source>
</evidence>
<dbReference type="Proteomes" id="UP000182998">
    <property type="component" value="Unassembled WGS sequence"/>
</dbReference>
<dbReference type="PATRIC" id="fig|451.8.peg.1866"/>
<evidence type="ECO:0000313" key="4">
    <source>
        <dbReference type="Proteomes" id="UP000182998"/>
    </source>
</evidence>
<dbReference type="AlphaFoldDB" id="A0A098GD75"/>
<keyword evidence="4" id="KW-1185">Reference proteome</keyword>
<reference evidence="2 4" key="3">
    <citation type="submission" date="2016-10" db="EMBL/GenBank/DDBJ databases">
        <authorList>
            <person name="Varghese N."/>
            <person name="Submissions S."/>
        </authorList>
    </citation>
    <scope>NUCLEOTIDE SEQUENCE [LARGE SCALE GENOMIC DNA]</scope>
    <source>
        <strain evidence="2 4">ATCC 33218</strain>
    </source>
</reference>
<evidence type="ECO:0000313" key="2">
    <source>
        <dbReference type="EMBL" id="SCX78971.1"/>
    </source>
</evidence>
<sequence length="326" mass="37260">MKARREVQLVIDTKENVLVKSHQGKIKSDGTVKPLKGQEGVTCTIASRERLRIFYGKEAEKSEDLKEINGRKNELILKKIKKIMATQPLDYSALLEECTRGLEHLSFDPITEIFKHPDFIRKKTEYFQSGKSTTSIKFYNMADDCLRGKWAFFALMDKLDQQFGFENLDWTIQDGFEGLQQALRENGQIIFQGKYGMCFHGRANVQFHSQESTTSRQVYFFKKGTLHASTWTHCVIVDQVKLIDGRPFVFFRDPYNESIPGEPDKAYMLSYESFIQRISDKYGNVGGPETTYGLVIEQAKAVGLDVDEENASNHEIGTVTSTPDFV</sequence>
<dbReference type="EMBL" id="LN614830">
    <property type="protein sequence ID" value="CEG60443.1"/>
    <property type="molecule type" value="Genomic_DNA"/>
</dbReference>